<dbReference type="InterPro" id="IPR031107">
    <property type="entry name" value="Small_HSP"/>
</dbReference>
<accession>A0A455T7M8</accession>
<evidence type="ECO:0000259" key="3">
    <source>
        <dbReference type="PROSITE" id="PS01031"/>
    </source>
</evidence>
<evidence type="ECO:0000256" key="2">
    <source>
        <dbReference type="RuleBase" id="RU003616"/>
    </source>
</evidence>
<dbReference type="InterPro" id="IPR008978">
    <property type="entry name" value="HSP20-like_chaperone"/>
</dbReference>
<name>A0A455T7M8_9CHLR</name>
<dbReference type="CDD" id="cd06464">
    <property type="entry name" value="ACD_sHsps-like"/>
    <property type="match status" value="1"/>
</dbReference>
<dbReference type="SUPFAM" id="SSF49764">
    <property type="entry name" value="HSP20-like chaperones"/>
    <property type="match status" value="1"/>
</dbReference>
<reference evidence="4" key="1">
    <citation type="submission" date="2018-12" db="EMBL/GenBank/DDBJ databases">
        <title>Novel natural products biosynthetic potential of the class Ktedonobacteria.</title>
        <authorList>
            <person name="Zheng Y."/>
            <person name="Saitou A."/>
            <person name="Wang C.M."/>
            <person name="Toyoda A."/>
            <person name="Minakuchi Y."/>
            <person name="Sekiguchi Y."/>
            <person name="Ueda K."/>
            <person name="Takano H."/>
            <person name="Sakai Y."/>
            <person name="Yokota A."/>
            <person name="Yabe S."/>
        </authorList>
    </citation>
    <scope>NUCLEOTIDE SEQUENCE</scope>
    <source>
        <strain evidence="4">A3-2</strain>
    </source>
</reference>
<dbReference type="AlphaFoldDB" id="A0A455T7M8"/>
<dbReference type="Pfam" id="PF00011">
    <property type="entry name" value="HSP20"/>
    <property type="match status" value="1"/>
</dbReference>
<dbReference type="PROSITE" id="PS01031">
    <property type="entry name" value="SHSP"/>
    <property type="match status" value="1"/>
</dbReference>
<organism evidence="4">
    <name type="scientific">Thermogemmatispora argillosa</name>
    <dbReference type="NCBI Taxonomy" id="2045280"/>
    <lineage>
        <taxon>Bacteria</taxon>
        <taxon>Bacillati</taxon>
        <taxon>Chloroflexota</taxon>
        <taxon>Ktedonobacteria</taxon>
        <taxon>Thermogemmatisporales</taxon>
        <taxon>Thermogemmatisporaceae</taxon>
        <taxon>Thermogemmatispora</taxon>
    </lineage>
</organism>
<gene>
    <name evidence="4" type="ORF">KTA_36500</name>
</gene>
<proteinExistence type="inferred from homology"/>
<dbReference type="EMBL" id="AP019377">
    <property type="protein sequence ID" value="BBH95451.1"/>
    <property type="molecule type" value="Genomic_DNA"/>
</dbReference>
<dbReference type="Gene3D" id="2.60.40.790">
    <property type="match status" value="1"/>
</dbReference>
<evidence type="ECO:0000256" key="1">
    <source>
        <dbReference type="PROSITE-ProRule" id="PRU00285"/>
    </source>
</evidence>
<feature type="domain" description="SHSP" evidence="3">
    <location>
        <begin position="34"/>
        <end position="147"/>
    </location>
</feature>
<evidence type="ECO:0000313" key="4">
    <source>
        <dbReference type="EMBL" id="BBH95451.1"/>
    </source>
</evidence>
<dbReference type="PANTHER" id="PTHR11527">
    <property type="entry name" value="HEAT-SHOCK PROTEIN 20 FAMILY MEMBER"/>
    <property type="match status" value="1"/>
</dbReference>
<protein>
    <submittedName>
        <fullName evidence="4">Heat-shock protein Hsp20</fullName>
    </submittedName>
</protein>
<sequence length="161" mass="18041">MTTMVRFDPWREMMSLREAMDRLFEQTFVRPFFGTPVSPSLPLNVYETDQGYQVQALLPGVKPEDIDLTVQENTLTIKARYPALVDEGKQVSWLLHEIGSGECTRSITFAKPIVADQIETHYEHGLLTISVPVSEASRPKRIAITVGQPEPQKELAAAGAR</sequence>
<dbReference type="InterPro" id="IPR002068">
    <property type="entry name" value="A-crystallin/Hsp20_dom"/>
</dbReference>
<comment type="similarity">
    <text evidence="1 2">Belongs to the small heat shock protein (HSP20) family.</text>
</comment>